<dbReference type="Pfam" id="PF00241">
    <property type="entry name" value="Cofilin_ADF"/>
    <property type="match status" value="1"/>
</dbReference>
<evidence type="ECO:0000313" key="8">
    <source>
        <dbReference type="Proteomes" id="UP001144673"/>
    </source>
</evidence>
<dbReference type="InterPro" id="IPR029006">
    <property type="entry name" value="ADF-H/Gelsolin-like_dom_sf"/>
</dbReference>
<sequence>MSLITIVYQTLNLCGSTLCIADKKDNSRSRSLFLPHTTSSSLRHVDLTNTAIMSQSGATVSQECITAYNDLKLSKKHKYIIYKLSDDFKEIVVEDASNDKDWENFREKLINATSKSKTGAVGKGPRYAVYDFEYSLATGDGIRNKIVFIAWSPDDAGVQPKMIYASSKEALKRSLTGIASELQANDSDDIEYDTILKTVSKGLAASS</sequence>
<dbReference type="GO" id="GO:0015629">
    <property type="term" value="C:actin cytoskeleton"/>
    <property type="evidence" value="ECO:0007669"/>
    <property type="project" value="InterPro"/>
</dbReference>
<dbReference type="RefSeq" id="XP_056052526.1">
    <property type="nucleotide sequence ID" value="XM_056200703.1"/>
</dbReference>
<dbReference type="EMBL" id="JAJHUN010000009">
    <property type="protein sequence ID" value="KAJ4150812.1"/>
    <property type="molecule type" value="Genomic_DNA"/>
</dbReference>
<reference evidence="7" key="1">
    <citation type="journal article" date="2023" name="Access Microbiol">
        <title>De-novo genome assembly for Akanthomyces muscarius, a biocontrol agent of insect agricultural pests.</title>
        <authorList>
            <person name="Erdos Z."/>
            <person name="Studholme D.J."/>
            <person name="Raymond B."/>
            <person name="Sharma M."/>
        </authorList>
    </citation>
    <scope>NUCLEOTIDE SEQUENCE</scope>
    <source>
        <strain evidence="7">Ve6</strain>
    </source>
</reference>
<keyword evidence="4" id="KW-0009">Actin-binding</keyword>
<dbReference type="GO" id="GO:0003779">
    <property type="term" value="F:actin binding"/>
    <property type="evidence" value="ECO:0007669"/>
    <property type="project" value="UniProtKB-KW"/>
</dbReference>
<dbReference type="GO" id="GO:0030042">
    <property type="term" value="P:actin filament depolymerization"/>
    <property type="evidence" value="ECO:0007669"/>
    <property type="project" value="InterPro"/>
</dbReference>
<evidence type="ECO:0000256" key="5">
    <source>
        <dbReference type="ARBA" id="ARBA00032427"/>
    </source>
</evidence>
<protein>
    <recommendedName>
        <fullName evidence="3">Cofilin</fullName>
    </recommendedName>
    <alternativeName>
        <fullName evidence="5">Actin-depolymerizing factor 1</fullName>
    </alternativeName>
</protein>
<comment type="caution">
    <text evidence="7">The sequence shown here is derived from an EMBL/GenBank/DDBJ whole genome shotgun (WGS) entry which is preliminary data.</text>
</comment>
<dbReference type="PROSITE" id="PS51263">
    <property type="entry name" value="ADF_H"/>
    <property type="match status" value="1"/>
</dbReference>
<accession>A0A9W8QBH9</accession>
<dbReference type="AlphaFoldDB" id="A0A9W8QBH9"/>
<dbReference type="GeneID" id="80898704"/>
<dbReference type="SMART" id="SM00102">
    <property type="entry name" value="ADF"/>
    <property type="match status" value="1"/>
</dbReference>
<comment type="similarity">
    <text evidence="2">Belongs to the actin-binding proteins ADF family.</text>
</comment>
<dbReference type="GO" id="GO:0016363">
    <property type="term" value="C:nuclear matrix"/>
    <property type="evidence" value="ECO:0007669"/>
    <property type="project" value="UniProtKB-SubCell"/>
</dbReference>
<gene>
    <name evidence="7" type="ORF">LMH87_011545</name>
</gene>
<proteinExistence type="inferred from homology"/>
<name>A0A9W8QBH9_AKAMU</name>
<dbReference type="CDD" id="cd11286">
    <property type="entry name" value="ADF_cofilin_like"/>
    <property type="match status" value="1"/>
</dbReference>
<comment type="subcellular location">
    <subcellularLocation>
        <location evidence="1">Nucleus matrix</location>
    </subcellularLocation>
</comment>
<evidence type="ECO:0000256" key="1">
    <source>
        <dbReference type="ARBA" id="ARBA00004109"/>
    </source>
</evidence>
<evidence type="ECO:0000256" key="4">
    <source>
        <dbReference type="ARBA" id="ARBA00023203"/>
    </source>
</evidence>
<keyword evidence="8" id="KW-1185">Reference proteome</keyword>
<dbReference type="Gene3D" id="3.40.20.10">
    <property type="entry name" value="Severin"/>
    <property type="match status" value="1"/>
</dbReference>
<evidence type="ECO:0000256" key="3">
    <source>
        <dbReference type="ARBA" id="ARBA00015630"/>
    </source>
</evidence>
<dbReference type="Proteomes" id="UP001144673">
    <property type="component" value="Chromosome 4"/>
</dbReference>
<dbReference type="InterPro" id="IPR002108">
    <property type="entry name" value="ADF-H"/>
</dbReference>
<organism evidence="7 8">
    <name type="scientific">Akanthomyces muscarius</name>
    <name type="common">Entomopathogenic fungus</name>
    <name type="synonym">Lecanicillium muscarium</name>
    <dbReference type="NCBI Taxonomy" id="2231603"/>
    <lineage>
        <taxon>Eukaryota</taxon>
        <taxon>Fungi</taxon>
        <taxon>Dikarya</taxon>
        <taxon>Ascomycota</taxon>
        <taxon>Pezizomycotina</taxon>
        <taxon>Sordariomycetes</taxon>
        <taxon>Hypocreomycetidae</taxon>
        <taxon>Hypocreales</taxon>
        <taxon>Cordycipitaceae</taxon>
        <taxon>Akanthomyces</taxon>
    </lineage>
</organism>
<evidence type="ECO:0000313" key="7">
    <source>
        <dbReference type="EMBL" id="KAJ4150812.1"/>
    </source>
</evidence>
<dbReference type="InterPro" id="IPR017904">
    <property type="entry name" value="ADF/Cofilin"/>
</dbReference>
<dbReference type="SUPFAM" id="SSF55753">
    <property type="entry name" value="Actin depolymerizing proteins"/>
    <property type="match status" value="1"/>
</dbReference>
<dbReference type="PANTHER" id="PTHR11913">
    <property type="entry name" value="COFILIN-RELATED"/>
    <property type="match status" value="1"/>
</dbReference>
<feature type="domain" description="ADF-H" evidence="6">
    <location>
        <begin position="56"/>
        <end position="200"/>
    </location>
</feature>
<evidence type="ECO:0000259" key="6">
    <source>
        <dbReference type="PROSITE" id="PS51263"/>
    </source>
</evidence>
<evidence type="ECO:0000256" key="2">
    <source>
        <dbReference type="ARBA" id="ARBA00006844"/>
    </source>
</evidence>
<dbReference type="KEGG" id="amus:LMH87_011545"/>